<dbReference type="AlphaFoldDB" id="X1PRX9"/>
<organism evidence="1">
    <name type="scientific">marine sediment metagenome</name>
    <dbReference type="NCBI Taxonomy" id="412755"/>
    <lineage>
        <taxon>unclassified sequences</taxon>
        <taxon>metagenomes</taxon>
        <taxon>ecological metagenomes</taxon>
    </lineage>
</organism>
<dbReference type="InterPro" id="IPR008964">
    <property type="entry name" value="Invasin/intimin_cell_adhesion"/>
</dbReference>
<dbReference type="Gene3D" id="2.60.40.1080">
    <property type="match status" value="1"/>
</dbReference>
<gene>
    <name evidence="1" type="ORF">S12H4_09524</name>
</gene>
<evidence type="ECO:0000313" key="1">
    <source>
        <dbReference type="EMBL" id="GAI58987.1"/>
    </source>
</evidence>
<dbReference type="PROSITE" id="PS51257">
    <property type="entry name" value="PROKAR_LIPOPROTEIN"/>
    <property type="match status" value="1"/>
</dbReference>
<name>X1PRX9_9ZZZZ</name>
<accession>X1PRX9</accession>
<dbReference type="EMBL" id="BARW01003877">
    <property type="protein sequence ID" value="GAI58987.1"/>
    <property type="molecule type" value="Genomic_DNA"/>
</dbReference>
<dbReference type="SUPFAM" id="SSF49373">
    <property type="entry name" value="Invasin/intimin cell-adhesion fragments"/>
    <property type="match status" value="1"/>
</dbReference>
<reference evidence="1" key="1">
    <citation type="journal article" date="2014" name="Front. Microbiol.">
        <title>High frequency of phylogenetically diverse reductive dehalogenase-homologous genes in deep subseafloor sedimentary metagenomes.</title>
        <authorList>
            <person name="Kawai M."/>
            <person name="Futagami T."/>
            <person name="Toyoda A."/>
            <person name="Takaki Y."/>
            <person name="Nishi S."/>
            <person name="Hori S."/>
            <person name="Arai W."/>
            <person name="Tsubouchi T."/>
            <person name="Morono Y."/>
            <person name="Uchiyama I."/>
            <person name="Ito T."/>
            <person name="Fujiyama A."/>
            <person name="Inagaki F."/>
            <person name="Takami H."/>
        </authorList>
    </citation>
    <scope>NUCLEOTIDE SEQUENCE</scope>
    <source>
        <strain evidence="1">Expedition CK06-06</strain>
    </source>
</reference>
<proteinExistence type="predicted"/>
<protein>
    <submittedName>
        <fullName evidence="1">Uncharacterized protein</fullName>
    </submittedName>
</protein>
<sequence>MKRLTVIVAVILIAGLLSGCWLFPESKLDYIEANPKEVTLYFSPTKLSSTENKTTQQLEVTAYYTDENKADVTLECDYTTLTVSNTEVVTVNDEGLITAKSKGNTIVLVSYTEGNYWAGRITRTDEVKVLVK</sequence>
<comment type="caution">
    <text evidence="1">The sequence shown here is derived from an EMBL/GenBank/DDBJ whole genome shotgun (WGS) entry which is preliminary data.</text>
</comment>